<feature type="transmembrane region" description="Helical" evidence="1">
    <location>
        <begin position="7"/>
        <end position="27"/>
    </location>
</feature>
<feature type="transmembrane region" description="Helical" evidence="1">
    <location>
        <begin position="47"/>
        <end position="69"/>
    </location>
</feature>
<organism evidence="2 3">
    <name type="scientific">Candidatus Roizmanbacteria bacterium RIFCSPLOWO2_01_FULL_37_12</name>
    <dbReference type="NCBI Taxonomy" id="1802056"/>
    <lineage>
        <taxon>Bacteria</taxon>
        <taxon>Candidatus Roizmaniibacteriota</taxon>
    </lineage>
</organism>
<dbReference type="Proteomes" id="UP000177698">
    <property type="component" value="Unassembled WGS sequence"/>
</dbReference>
<evidence type="ECO:0000313" key="2">
    <source>
        <dbReference type="EMBL" id="OGK42421.1"/>
    </source>
</evidence>
<keyword evidence="1" id="KW-0812">Transmembrane</keyword>
<sequence>MIKPNIELIICQAFFLLNYGFILAAYMRRSIADTITNTTPTCITGDSSLLVPGLGLEGELFFLLTFLAIKKE</sequence>
<comment type="caution">
    <text evidence="2">The sequence shown here is derived from an EMBL/GenBank/DDBJ whole genome shotgun (WGS) entry which is preliminary data.</text>
</comment>
<evidence type="ECO:0000313" key="3">
    <source>
        <dbReference type="Proteomes" id="UP000177698"/>
    </source>
</evidence>
<protein>
    <submittedName>
        <fullName evidence="2">Uncharacterized protein</fullName>
    </submittedName>
</protein>
<gene>
    <name evidence="2" type="ORF">A2954_01085</name>
</gene>
<keyword evidence="1" id="KW-1133">Transmembrane helix</keyword>
<evidence type="ECO:0000256" key="1">
    <source>
        <dbReference type="SAM" id="Phobius"/>
    </source>
</evidence>
<keyword evidence="1" id="KW-0472">Membrane</keyword>
<accession>A0A1F7IGE6</accession>
<name>A0A1F7IGE6_9BACT</name>
<proteinExistence type="predicted"/>
<dbReference type="EMBL" id="MGAG01000002">
    <property type="protein sequence ID" value="OGK42421.1"/>
    <property type="molecule type" value="Genomic_DNA"/>
</dbReference>
<dbReference type="AlphaFoldDB" id="A0A1F7IGE6"/>
<reference evidence="2 3" key="1">
    <citation type="journal article" date="2016" name="Nat. Commun.">
        <title>Thousands of microbial genomes shed light on interconnected biogeochemical processes in an aquifer system.</title>
        <authorList>
            <person name="Anantharaman K."/>
            <person name="Brown C.T."/>
            <person name="Hug L.A."/>
            <person name="Sharon I."/>
            <person name="Castelle C.J."/>
            <person name="Probst A.J."/>
            <person name="Thomas B.C."/>
            <person name="Singh A."/>
            <person name="Wilkins M.J."/>
            <person name="Karaoz U."/>
            <person name="Brodie E.L."/>
            <person name="Williams K.H."/>
            <person name="Hubbard S.S."/>
            <person name="Banfield J.F."/>
        </authorList>
    </citation>
    <scope>NUCLEOTIDE SEQUENCE [LARGE SCALE GENOMIC DNA]</scope>
</reference>